<evidence type="ECO:0000313" key="1">
    <source>
        <dbReference type="EMBL" id="MDW8516496.1"/>
    </source>
</evidence>
<dbReference type="Proteomes" id="UP001284771">
    <property type="component" value="Unassembled WGS sequence"/>
</dbReference>
<name>A0ABU4J687_9BACI</name>
<dbReference type="EMBL" id="JAWUZT010000025">
    <property type="protein sequence ID" value="MDW8516496.1"/>
    <property type="molecule type" value="Genomic_DNA"/>
</dbReference>
<dbReference type="RefSeq" id="WP_318757623.1">
    <property type="nucleotide sequence ID" value="NZ_JAWUZT010000025.1"/>
</dbReference>
<sequence length="158" mass="18659">MNRQEILNKINNSPMYEYHIAEVPQRNGMLLFYLKEDLEGKSKINFYEKAVDLIYSAADIYDVTLVEWSKCRALSYYKKDGLVDIGLEDFDIFARKSPEKIRNDIVEFIFSIKALKTQDLEEIAHITCFEDLINYIVSLSYTEVVQTSGWYDQYDYEE</sequence>
<proteinExistence type="predicted"/>
<organism evidence="1 2">
    <name type="scientific">Priestia flexa</name>
    <dbReference type="NCBI Taxonomy" id="86664"/>
    <lineage>
        <taxon>Bacteria</taxon>
        <taxon>Bacillati</taxon>
        <taxon>Bacillota</taxon>
        <taxon>Bacilli</taxon>
        <taxon>Bacillales</taxon>
        <taxon>Bacillaceae</taxon>
        <taxon>Priestia</taxon>
    </lineage>
</organism>
<reference evidence="2" key="1">
    <citation type="submission" date="2023-07" db="EMBL/GenBank/DDBJ databases">
        <title>Draft genomic sequences of Priestia flexa CCM isolated from the soil of an abandoned mine contaminated by free cyanide in the high Andean zone of Tacna, Peru.</title>
        <authorList>
            <person name="Caceda Quiroz C.J."/>
            <person name="Maraza Chooque G.J."/>
            <person name="Fora Quispe G.L."/>
            <person name="Carpio Mamani M."/>
        </authorList>
    </citation>
    <scope>NUCLEOTIDE SEQUENCE [LARGE SCALE GENOMIC DNA]</scope>
    <source>
        <strain evidence="2">CCM</strain>
    </source>
</reference>
<keyword evidence="2" id="KW-1185">Reference proteome</keyword>
<comment type="caution">
    <text evidence="1">The sequence shown here is derived from an EMBL/GenBank/DDBJ whole genome shotgun (WGS) entry which is preliminary data.</text>
</comment>
<evidence type="ECO:0000313" key="2">
    <source>
        <dbReference type="Proteomes" id="UP001284771"/>
    </source>
</evidence>
<gene>
    <name evidence="1" type="ORF">RIB56_10160</name>
</gene>
<protein>
    <submittedName>
        <fullName evidence="1">Uncharacterized protein</fullName>
    </submittedName>
</protein>
<accession>A0ABU4J687</accession>